<organism evidence="2 3">
    <name type="scientific">Eumeta variegata</name>
    <name type="common">Bagworm moth</name>
    <name type="synonym">Eumeta japonica</name>
    <dbReference type="NCBI Taxonomy" id="151549"/>
    <lineage>
        <taxon>Eukaryota</taxon>
        <taxon>Metazoa</taxon>
        <taxon>Ecdysozoa</taxon>
        <taxon>Arthropoda</taxon>
        <taxon>Hexapoda</taxon>
        <taxon>Insecta</taxon>
        <taxon>Pterygota</taxon>
        <taxon>Neoptera</taxon>
        <taxon>Endopterygota</taxon>
        <taxon>Lepidoptera</taxon>
        <taxon>Glossata</taxon>
        <taxon>Ditrysia</taxon>
        <taxon>Tineoidea</taxon>
        <taxon>Psychidae</taxon>
        <taxon>Oiketicinae</taxon>
        <taxon>Eumeta</taxon>
    </lineage>
</organism>
<reference evidence="2 3" key="1">
    <citation type="journal article" date="2019" name="Commun. Biol.">
        <title>The bagworm genome reveals a unique fibroin gene that provides high tensile strength.</title>
        <authorList>
            <person name="Kono N."/>
            <person name="Nakamura H."/>
            <person name="Ohtoshi R."/>
            <person name="Tomita M."/>
            <person name="Numata K."/>
            <person name="Arakawa K."/>
        </authorList>
    </citation>
    <scope>NUCLEOTIDE SEQUENCE [LARGE SCALE GENOMIC DNA]</scope>
</reference>
<evidence type="ECO:0000313" key="3">
    <source>
        <dbReference type="Proteomes" id="UP000299102"/>
    </source>
</evidence>
<comment type="caution">
    <text evidence="2">The sequence shown here is derived from an EMBL/GenBank/DDBJ whole genome shotgun (WGS) entry which is preliminary data.</text>
</comment>
<dbReference type="Proteomes" id="UP000299102">
    <property type="component" value="Unassembled WGS sequence"/>
</dbReference>
<sequence length="116" mass="13211">MCQLDPCPVYIPASVDHLGDKQLRARSPSSRSLPGNKRRNTETRMKDTFIYINTFCDREQNCSAGKYVSRNCGLRLPQQWNTVHFRTAVCASRYQTSNLAGVKKKDSRTAIDTCHQ</sequence>
<protein>
    <submittedName>
        <fullName evidence="2">Uncharacterized protein</fullName>
    </submittedName>
</protein>
<feature type="region of interest" description="Disordered" evidence="1">
    <location>
        <begin position="20"/>
        <end position="41"/>
    </location>
</feature>
<evidence type="ECO:0000313" key="2">
    <source>
        <dbReference type="EMBL" id="GBP76410.1"/>
    </source>
</evidence>
<evidence type="ECO:0000256" key="1">
    <source>
        <dbReference type="SAM" id="MobiDB-lite"/>
    </source>
</evidence>
<gene>
    <name evidence="2" type="ORF">EVAR_74459_1</name>
</gene>
<keyword evidence="3" id="KW-1185">Reference proteome</keyword>
<feature type="compositionally biased region" description="Low complexity" evidence="1">
    <location>
        <begin position="25"/>
        <end position="34"/>
    </location>
</feature>
<proteinExistence type="predicted"/>
<name>A0A4C1YMS2_EUMVA</name>
<dbReference type="EMBL" id="BGZK01001290">
    <property type="protein sequence ID" value="GBP76410.1"/>
    <property type="molecule type" value="Genomic_DNA"/>
</dbReference>
<accession>A0A4C1YMS2</accession>
<dbReference type="AlphaFoldDB" id="A0A4C1YMS2"/>